<dbReference type="Proteomes" id="UP000541444">
    <property type="component" value="Unassembled WGS sequence"/>
</dbReference>
<gene>
    <name evidence="1" type="ORF">GIB67_003091</name>
</gene>
<name>A0A7J7N5W6_9MAGN</name>
<dbReference type="EMBL" id="JACGCM010001019">
    <property type="protein sequence ID" value="KAF6162545.1"/>
    <property type="molecule type" value="Genomic_DNA"/>
</dbReference>
<dbReference type="AlphaFoldDB" id="A0A7J7N5W6"/>
<protein>
    <submittedName>
        <fullName evidence="1">Uncharacterized protein</fullName>
    </submittedName>
</protein>
<evidence type="ECO:0000313" key="1">
    <source>
        <dbReference type="EMBL" id="KAF6162545.1"/>
    </source>
</evidence>
<sequence>MQQIRITSAWREVNFSSDQLANCGVRLFEGNMESYVGRPQFLYKIEEPMKEYFRFY</sequence>
<organism evidence="1 2">
    <name type="scientific">Kingdonia uniflora</name>
    <dbReference type="NCBI Taxonomy" id="39325"/>
    <lineage>
        <taxon>Eukaryota</taxon>
        <taxon>Viridiplantae</taxon>
        <taxon>Streptophyta</taxon>
        <taxon>Embryophyta</taxon>
        <taxon>Tracheophyta</taxon>
        <taxon>Spermatophyta</taxon>
        <taxon>Magnoliopsida</taxon>
        <taxon>Ranunculales</taxon>
        <taxon>Circaeasteraceae</taxon>
        <taxon>Kingdonia</taxon>
    </lineage>
</organism>
<reference evidence="1 2" key="1">
    <citation type="journal article" date="2020" name="IScience">
        <title>Genome Sequencing of the Endangered Kingdonia uniflora (Circaeasteraceae, Ranunculales) Reveals Potential Mechanisms of Evolutionary Specialization.</title>
        <authorList>
            <person name="Sun Y."/>
            <person name="Deng T."/>
            <person name="Zhang A."/>
            <person name="Moore M.J."/>
            <person name="Landis J.B."/>
            <person name="Lin N."/>
            <person name="Zhang H."/>
            <person name="Zhang X."/>
            <person name="Huang J."/>
            <person name="Zhang X."/>
            <person name="Sun H."/>
            <person name="Wang H."/>
        </authorList>
    </citation>
    <scope>NUCLEOTIDE SEQUENCE [LARGE SCALE GENOMIC DNA]</scope>
    <source>
        <strain evidence="1">TB1705</strain>
        <tissue evidence="1">Leaf</tissue>
    </source>
</reference>
<evidence type="ECO:0000313" key="2">
    <source>
        <dbReference type="Proteomes" id="UP000541444"/>
    </source>
</evidence>
<accession>A0A7J7N5W6</accession>
<proteinExistence type="predicted"/>
<comment type="caution">
    <text evidence="1">The sequence shown here is derived from an EMBL/GenBank/DDBJ whole genome shotgun (WGS) entry which is preliminary data.</text>
</comment>
<keyword evidence="2" id="KW-1185">Reference proteome</keyword>
<dbReference type="OrthoDB" id="1933369at2759"/>